<feature type="domain" description="EamA" evidence="9">
    <location>
        <begin position="142"/>
        <end position="271"/>
    </location>
</feature>
<comment type="subcellular location">
    <subcellularLocation>
        <location evidence="1">Cell membrane</location>
        <topology evidence="1">Multi-pass membrane protein</topology>
    </subcellularLocation>
</comment>
<evidence type="ECO:0000256" key="6">
    <source>
        <dbReference type="ARBA" id="ARBA00022989"/>
    </source>
</evidence>
<dbReference type="InterPro" id="IPR037185">
    <property type="entry name" value="EmrE-like"/>
</dbReference>
<dbReference type="PANTHER" id="PTHR22911">
    <property type="entry name" value="ACYL-MALONYL CONDENSING ENZYME-RELATED"/>
    <property type="match status" value="1"/>
</dbReference>
<dbReference type="OrthoDB" id="369870at2"/>
<evidence type="ECO:0000256" key="2">
    <source>
        <dbReference type="ARBA" id="ARBA00007362"/>
    </source>
</evidence>
<name>A0A517LUR2_9BACT</name>
<feature type="transmembrane region" description="Helical" evidence="8">
    <location>
        <begin position="118"/>
        <end position="136"/>
    </location>
</feature>
<evidence type="ECO:0000256" key="5">
    <source>
        <dbReference type="ARBA" id="ARBA00022692"/>
    </source>
</evidence>
<dbReference type="Proteomes" id="UP000319557">
    <property type="component" value="Chromosome"/>
</dbReference>
<feature type="domain" description="EamA" evidence="9">
    <location>
        <begin position="3"/>
        <end position="134"/>
    </location>
</feature>
<keyword evidence="7 8" id="KW-0472">Membrane</keyword>
<dbReference type="InterPro" id="IPR000620">
    <property type="entry name" value="EamA_dom"/>
</dbReference>
<evidence type="ECO:0000313" key="11">
    <source>
        <dbReference type="Proteomes" id="UP000319557"/>
    </source>
</evidence>
<feature type="transmembrane region" description="Helical" evidence="8">
    <location>
        <begin position="169"/>
        <end position="187"/>
    </location>
</feature>
<dbReference type="GO" id="GO:0005886">
    <property type="term" value="C:plasma membrane"/>
    <property type="evidence" value="ECO:0007669"/>
    <property type="project" value="UniProtKB-SubCell"/>
</dbReference>
<keyword evidence="11" id="KW-1185">Reference proteome</keyword>
<keyword evidence="5 8" id="KW-0812">Transmembrane</keyword>
<evidence type="ECO:0000256" key="1">
    <source>
        <dbReference type="ARBA" id="ARBA00004651"/>
    </source>
</evidence>
<comment type="similarity">
    <text evidence="2">Belongs to the EamA transporter family.</text>
</comment>
<proteinExistence type="inferred from homology"/>
<feature type="transmembrane region" description="Helical" evidence="8">
    <location>
        <begin position="142"/>
        <end position="157"/>
    </location>
</feature>
<feature type="transmembrane region" description="Helical" evidence="8">
    <location>
        <begin position="94"/>
        <end position="111"/>
    </location>
</feature>
<evidence type="ECO:0000259" key="9">
    <source>
        <dbReference type="Pfam" id="PF00892"/>
    </source>
</evidence>
<evidence type="ECO:0000256" key="7">
    <source>
        <dbReference type="ARBA" id="ARBA00023136"/>
    </source>
</evidence>
<protein>
    <submittedName>
        <fullName evidence="10">EamA-like transporter family protein</fullName>
    </submittedName>
</protein>
<reference evidence="10 11" key="1">
    <citation type="submission" date="2019-02" db="EMBL/GenBank/DDBJ databases">
        <title>Deep-cultivation of Planctomycetes and their phenomic and genomic characterization uncovers novel biology.</title>
        <authorList>
            <person name="Wiegand S."/>
            <person name="Jogler M."/>
            <person name="Boedeker C."/>
            <person name="Pinto D."/>
            <person name="Vollmers J."/>
            <person name="Rivas-Marin E."/>
            <person name="Kohn T."/>
            <person name="Peeters S.H."/>
            <person name="Heuer A."/>
            <person name="Rast P."/>
            <person name="Oberbeckmann S."/>
            <person name="Bunk B."/>
            <person name="Jeske O."/>
            <person name="Meyerdierks A."/>
            <person name="Storesund J.E."/>
            <person name="Kallscheuer N."/>
            <person name="Luecker S."/>
            <person name="Lage O.M."/>
            <person name="Pohl T."/>
            <person name="Merkel B.J."/>
            <person name="Hornburger P."/>
            <person name="Mueller R.-W."/>
            <person name="Bruemmer F."/>
            <person name="Labrenz M."/>
            <person name="Spormann A.M."/>
            <person name="Op den Camp H."/>
            <person name="Overmann J."/>
            <person name="Amann R."/>
            <person name="Jetten M.S.M."/>
            <person name="Mascher T."/>
            <person name="Medema M.H."/>
            <person name="Devos D.P."/>
            <person name="Kaster A.-K."/>
            <person name="Ovreas L."/>
            <person name="Rohde M."/>
            <person name="Galperin M.Y."/>
            <person name="Jogler C."/>
        </authorList>
    </citation>
    <scope>NUCLEOTIDE SEQUENCE [LARGE SCALE GENOMIC DNA]</scope>
    <source>
        <strain evidence="10 11">EC9</strain>
    </source>
</reference>
<dbReference type="NCBIfam" id="TIGR00688">
    <property type="entry name" value="rarD"/>
    <property type="match status" value="1"/>
</dbReference>
<keyword evidence="6 8" id="KW-1133">Transmembrane helix</keyword>
<evidence type="ECO:0000256" key="8">
    <source>
        <dbReference type="SAM" id="Phobius"/>
    </source>
</evidence>
<dbReference type="AlphaFoldDB" id="A0A517LUR2"/>
<dbReference type="Pfam" id="PF00892">
    <property type="entry name" value="EamA"/>
    <property type="match status" value="2"/>
</dbReference>
<dbReference type="SUPFAM" id="SSF103481">
    <property type="entry name" value="Multidrug resistance efflux transporter EmrE"/>
    <property type="match status" value="2"/>
</dbReference>
<evidence type="ECO:0000313" key="10">
    <source>
        <dbReference type="EMBL" id="QDS86353.1"/>
    </source>
</evidence>
<evidence type="ECO:0000256" key="3">
    <source>
        <dbReference type="ARBA" id="ARBA00022448"/>
    </source>
</evidence>
<organism evidence="10 11">
    <name type="scientific">Rosistilla ulvae</name>
    <dbReference type="NCBI Taxonomy" id="1930277"/>
    <lineage>
        <taxon>Bacteria</taxon>
        <taxon>Pseudomonadati</taxon>
        <taxon>Planctomycetota</taxon>
        <taxon>Planctomycetia</taxon>
        <taxon>Pirellulales</taxon>
        <taxon>Pirellulaceae</taxon>
        <taxon>Rosistilla</taxon>
    </lineage>
</organism>
<sequence length="293" mass="31609">MCAVGAHMMWGFFPLYWHLLDYVPSATLTAYRVIWSFLLLMTLSIAMPRLRRALLQLREPRKLAIYAATATMIGINWGAFMYAVGSGQVLQASLGYYINPLLNVLLGVVVLGERLKPFQWIAVGFAAVGVAVMVMMGSGMPWIALAMASAFAVYGLLKKKATLPPLEGLSIETGLLFPAALAFLLLQSPDPGAQPYSPVTWLLLIIGGALTIAPLALFATAAKRVTLTTIGILQYVGPTLQWFVGVVLLGEAFGGSKLIGFLFVWTGVTVFIVGGLQMQSRATRQARQVALAE</sequence>
<feature type="transmembrane region" description="Helical" evidence="8">
    <location>
        <begin position="199"/>
        <end position="220"/>
    </location>
</feature>
<feature type="transmembrane region" description="Helical" evidence="8">
    <location>
        <begin position="259"/>
        <end position="278"/>
    </location>
</feature>
<feature type="transmembrane region" description="Helical" evidence="8">
    <location>
        <begin position="232"/>
        <end position="253"/>
    </location>
</feature>
<evidence type="ECO:0000256" key="4">
    <source>
        <dbReference type="ARBA" id="ARBA00022475"/>
    </source>
</evidence>
<keyword evidence="4" id="KW-1003">Cell membrane</keyword>
<dbReference type="EMBL" id="CP036261">
    <property type="protein sequence ID" value="QDS86353.1"/>
    <property type="molecule type" value="Genomic_DNA"/>
</dbReference>
<feature type="transmembrane region" description="Helical" evidence="8">
    <location>
        <begin position="22"/>
        <end position="43"/>
    </location>
</feature>
<gene>
    <name evidence="10" type="ORF">EC9_05140</name>
</gene>
<keyword evidence="3" id="KW-0813">Transport</keyword>
<feature type="transmembrane region" description="Helical" evidence="8">
    <location>
        <begin position="63"/>
        <end position="82"/>
    </location>
</feature>
<dbReference type="KEGG" id="ruv:EC9_05140"/>
<dbReference type="InterPro" id="IPR004626">
    <property type="entry name" value="RarD"/>
</dbReference>
<accession>A0A517LUR2</accession>
<dbReference type="PANTHER" id="PTHR22911:SF137">
    <property type="entry name" value="SOLUTE CARRIER FAMILY 35 MEMBER G2-RELATED"/>
    <property type="match status" value="1"/>
</dbReference>